<gene>
    <name evidence="2" type="ORF">B9Z55_028979</name>
</gene>
<sequence>MGSHSLSQRRRHLQRIEPVGFYGCKHLEEIAALRKQIAILEEEKNTAIRAGESNKNPNPANRAVDDIKTPQDFKTMGKPHPRIEGPRTLSDKSARIVFPEGHQLHHPRTSSAKSGAQNRNHDGNTSKSLHARHKRPRRHQGVQGCLFCSKTGHAAIACPEYSTADERMALARNRKWCFICLMRNHTTDNCSLKDKKRGACQFCRMPHNGSLCMEREAKWKPKESRTQQSAGKDSEASEKKAVSEEGTVGHSDKLLQVVVDHWSTEMENSDVDHEEIVKDDDEEIMLE</sequence>
<keyword evidence="3" id="KW-1185">Reference proteome</keyword>
<evidence type="ECO:0000313" key="2">
    <source>
        <dbReference type="EMBL" id="PIC11603.1"/>
    </source>
</evidence>
<feature type="compositionally biased region" description="Basic and acidic residues" evidence="1">
    <location>
        <begin position="81"/>
        <end position="94"/>
    </location>
</feature>
<name>A0A2G5S9J7_9PELO</name>
<dbReference type="InterPro" id="IPR036875">
    <property type="entry name" value="Znf_CCHC_sf"/>
</dbReference>
<accession>A0A2G5S9J7</accession>
<protein>
    <recommendedName>
        <fullName evidence="4">CCHC-type domain-containing protein</fullName>
    </recommendedName>
</protein>
<feature type="region of interest" description="Disordered" evidence="1">
    <location>
        <begin position="48"/>
        <end position="140"/>
    </location>
</feature>
<feature type="compositionally biased region" description="Polar residues" evidence="1">
    <location>
        <begin position="109"/>
        <end position="118"/>
    </location>
</feature>
<dbReference type="OrthoDB" id="5867440at2759"/>
<organism evidence="2 3">
    <name type="scientific">Caenorhabditis nigoni</name>
    <dbReference type="NCBI Taxonomy" id="1611254"/>
    <lineage>
        <taxon>Eukaryota</taxon>
        <taxon>Metazoa</taxon>
        <taxon>Ecdysozoa</taxon>
        <taxon>Nematoda</taxon>
        <taxon>Chromadorea</taxon>
        <taxon>Rhabditida</taxon>
        <taxon>Rhabditina</taxon>
        <taxon>Rhabditomorpha</taxon>
        <taxon>Rhabditoidea</taxon>
        <taxon>Rhabditidae</taxon>
        <taxon>Peloderinae</taxon>
        <taxon>Caenorhabditis</taxon>
    </lineage>
</organism>
<proteinExistence type="predicted"/>
<dbReference type="EMBL" id="PDUG01000063">
    <property type="protein sequence ID" value="PIC11603.1"/>
    <property type="molecule type" value="Genomic_DNA"/>
</dbReference>
<evidence type="ECO:0000313" key="3">
    <source>
        <dbReference type="Proteomes" id="UP000230233"/>
    </source>
</evidence>
<dbReference type="AlphaFoldDB" id="A0A2G5S9J7"/>
<evidence type="ECO:0008006" key="4">
    <source>
        <dbReference type="Google" id="ProtNLM"/>
    </source>
</evidence>
<dbReference type="Proteomes" id="UP000230233">
    <property type="component" value="Unassembled WGS sequence"/>
</dbReference>
<dbReference type="Gene3D" id="4.10.60.10">
    <property type="entry name" value="Zinc finger, CCHC-type"/>
    <property type="match status" value="1"/>
</dbReference>
<feature type="compositionally biased region" description="Acidic residues" evidence="1">
    <location>
        <begin position="277"/>
        <end position="287"/>
    </location>
</feature>
<feature type="region of interest" description="Disordered" evidence="1">
    <location>
        <begin position="214"/>
        <end position="252"/>
    </location>
</feature>
<feature type="compositionally biased region" description="Basic residues" evidence="1">
    <location>
        <begin position="129"/>
        <end position="140"/>
    </location>
</feature>
<dbReference type="SUPFAM" id="SSF57756">
    <property type="entry name" value="Retrovirus zinc finger-like domains"/>
    <property type="match status" value="1"/>
</dbReference>
<dbReference type="GO" id="GO:0003676">
    <property type="term" value="F:nucleic acid binding"/>
    <property type="evidence" value="ECO:0007669"/>
    <property type="project" value="InterPro"/>
</dbReference>
<reference evidence="3" key="1">
    <citation type="submission" date="2017-10" db="EMBL/GenBank/DDBJ databases">
        <title>Rapid genome shrinkage in a self-fertile nematode reveals novel sperm competition proteins.</title>
        <authorList>
            <person name="Yin D."/>
            <person name="Schwarz E.M."/>
            <person name="Thomas C.G."/>
            <person name="Felde R.L."/>
            <person name="Korf I.F."/>
            <person name="Cutter A.D."/>
            <person name="Schartner C.M."/>
            <person name="Ralston E.J."/>
            <person name="Meyer B.J."/>
            <person name="Haag E.S."/>
        </authorList>
    </citation>
    <scope>NUCLEOTIDE SEQUENCE [LARGE SCALE GENOMIC DNA]</scope>
    <source>
        <strain evidence="3">JU1422</strain>
    </source>
</reference>
<comment type="caution">
    <text evidence="2">The sequence shown here is derived from an EMBL/GenBank/DDBJ whole genome shotgun (WGS) entry which is preliminary data.</text>
</comment>
<feature type="region of interest" description="Disordered" evidence="1">
    <location>
        <begin position="265"/>
        <end position="287"/>
    </location>
</feature>
<dbReference type="GO" id="GO:0008270">
    <property type="term" value="F:zinc ion binding"/>
    <property type="evidence" value="ECO:0007669"/>
    <property type="project" value="InterPro"/>
</dbReference>
<feature type="compositionally biased region" description="Basic and acidic residues" evidence="1">
    <location>
        <begin position="214"/>
        <end position="225"/>
    </location>
</feature>
<feature type="compositionally biased region" description="Basic and acidic residues" evidence="1">
    <location>
        <begin position="232"/>
        <end position="243"/>
    </location>
</feature>
<evidence type="ECO:0000256" key="1">
    <source>
        <dbReference type="SAM" id="MobiDB-lite"/>
    </source>
</evidence>